<keyword evidence="5" id="KW-1278">Translocase</keyword>
<dbReference type="EC" id="7.3.2.7" evidence="8"/>
<keyword evidence="3" id="KW-0067">ATP-binding</keyword>
<dbReference type="CDD" id="cd02035">
    <property type="entry name" value="ArsA"/>
    <property type="match status" value="1"/>
</dbReference>
<reference evidence="13" key="1">
    <citation type="submission" date="2020-05" db="EMBL/GenBank/DDBJ databases">
        <authorList>
            <person name="Chiriac C."/>
            <person name="Salcher M."/>
            <person name="Ghai R."/>
            <person name="Kavagutti S V."/>
        </authorList>
    </citation>
    <scope>NUCLEOTIDE SEQUENCE</scope>
</reference>
<dbReference type="NCBIfam" id="TIGR00345">
    <property type="entry name" value="GET3_arsA_TRC40"/>
    <property type="match status" value="1"/>
</dbReference>
<dbReference type="EMBL" id="CAEZXS010000042">
    <property type="protein sequence ID" value="CAB4692693.1"/>
    <property type="molecule type" value="Genomic_DNA"/>
</dbReference>
<comment type="catalytic activity">
    <reaction evidence="6">
        <text>arsenite(in) + ATP + H2O = arsenite(out) + ADP + phosphate + H(+)</text>
        <dbReference type="Rhea" id="RHEA:11348"/>
        <dbReference type="ChEBI" id="CHEBI:15377"/>
        <dbReference type="ChEBI" id="CHEBI:15378"/>
        <dbReference type="ChEBI" id="CHEBI:29242"/>
        <dbReference type="ChEBI" id="CHEBI:30616"/>
        <dbReference type="ChEBI" id="CHEBI:43474"/>
        <dbReference type="ChEBI" id="CHEBI:456216"/>
        <dbReference type="EC" id="7.3.2.7"/>
    </reaction>
</comment>
<proteinExistence type="inferred from homology"/>
<dbReference type="InterPro" id="IPR040612">
    <property type="entry name" value="ArsA_HSP20-like"/>
</dbReference>
<evidence type="ECO:0000313" key="13">
    <source>
        <dbReference type="EMBL" id="CAB4969776.1"/>
    </source>
</evidence>
<dbReference type="Pfam" id="PF17886">
    <property type="entry name" value="ArsA_HSP20"/>
    <property type="match status" value="1"/>
</dbReference>
<dbReference type="InterPro" id="IPR008978">
    <property type="entry name" value="HSP20-like_chaperone"/>
</dbReference>
<evidence type="ECO:0000313" key="11">
    <source>
        <dbReference type="EMBL" id="CAB4692693.1"/>
    </source>
</evidence>
<evidence type="ECO:0000313" key="12">
    <source>
        <dbReference type="EMBL" id="CAB4792956.1"/>
    </source>
</evidence>
<dbReference type="Gene3D" id="2.60.40.790">
    <property type="match status" value="1"/>
</dbReference>
<evidence type="ECO:0000256" key="7">
    <source>
        <dbReference type="ARBA" id="ARBA00059736"/>
    </source>
</evidence>
<organism evidence="13">
    <name type="scientific">freshwater metagenome</name>
    <dbReference type="NCBI Taxonomy" id="449393"/>
    <lineage>
        <taxon>unclassified sequences</taxon>
        <taxon>metagenomes</taxon>
        <taxon>ecological metagenomes</taxon>
    </lineage>
</organism>
<keyword evidence="4" id="KW-0059">Arsenical resistance</keyword>
<dbReference type="InterPro" id="IPR016300">
    <property type="entry name" value="ATPase_ArsA/GET3"/>
</dbReference>
<dbReference type="GO" id="GO:0015446">
    <property type="term" value="F:ATPase-coupled arsenite transmembrane transporter activity"/>
    <property type="evidence" value="ECO:0007669"/>
    <property type="project" value="UniProtKB-EC"/>
</dbReference>
<dbReference type="Gene3D" id="3.40.50.300">
    <property type="entry name" value="P-loop containing nucleotide triphosphate hydrolases"/>
    <property type="match status" value="1"/>
</dbReference>
<evidence type="ECO:0000256" key="1">
    <source>
        <dbReference type="ARBA" id="ARBA00011040"/>
    </source>
</evidence>
<dbReference type="FunFam" id="3.40.50.300:FF:001801">
    <property type="entry name" value="Putative arsenical pump-driving ATPase"/>
    <property type="match status" value="1"/>
</dbReference>
<evidence type="ECO:0000256" key="8">
    <source>
        <dbReference type="ARBA" id="ARBA00066752"/>
    </source>
</evidence>
<dbReference type="SUPFAM" id="SSF49764">
    <property type="entry name" value="HSP20-like chaperones"/>
    <property type="match status" value="1"/>
</dbReference>
<dbReference type="CDD" id="cd00298">
    <property type="entry name" value="ACD_sHsps_p23-like"/>
    <property type="match status" value="1"/>
</dbReference>
<evidence type="ECO:0000256" key="4">
    <source>
        <dbReference type="ARBA" id="ARBA00022849"/>
    </source>
</evidence>
<gene>
    <name evidence="11" type="ORF">UFOPK2582_00511</name>
    <name evidence="12" type="ORF">UFOPK3046_00038</name>
    <name evidence="13" type="ORF">UFOPK3914_00289</name>
</gene>
<evidence type="ECO:0000256" key="6">
    <source>
        <dbReference type="ARBA" id="ARBA00052296"/>
    </source>
</evidence>
<dbReference type="PANTHER" id="PTHR10803">
    <property type="entry name" value="ARSENICAL PUMP-DRIVING ATPASE ARSENITE-TRANSLOCATING ATPASE"/>
    <property type="match status" value="1"/>
</dbReference>
<dbReference type="GO" id="GO:0016887">
    <property type="term" value="F:ATP hydrolysis activity"/>
    <property type="evidence" value="ECO:0007669"/>
    <property type="project" value="InterPro"/>
</dbReference>
<dbReference type="PANTHER" id="PTHR10803:SF3">
    <property type="entry name" value="ATPASE GET3"/>
    <property type="match status" value="1"/>
</dbReference>
<feature type="domain" description="ArsA/GET3 Anion-transporting ATPase-like" evidence="9">
    <location>
        <begin position="1"/>
        <end position="301"/>
    </location>
</feature>
<dbReference type="InterPro" id="IPR027417">
    <property type="entry name" value="P-loop_NTPase"/>
</dbReference>
<evidence type="ECO:0000259" key="10">
    <source>
        <dbReference type="Pfam" id="PF17886"/>
    </source>
</evidence>
<dbReference type="InterPro" id="IPR025723">
    <property type="entry name" value="ArsA/GET3_ATPase-like"/>
</dbReference>
<dbReference type="SUPFAM" id="SSF52540">
    <property type="entry name" value="P-loop containing nucleoside triphosphate hydrolases"/>
    <property type="match status" value="1"/>
</dbReference>
<sequence length="393" mass="43508">MRVLLFTGKGGVGKTTTAAATALRIAEQGQRVIVTSADPAHSLSDSMGLELGTEPIQIAPRCWAQQLDARERLEENWGEIRVWMMEMLDWAGVEGIEAEELSVIPGLDELFALTEVESLCESGLFDVVVVDCAPTAETIRLLSLPDILSWYMERLYPASRRVNRLVSPLLSRLTSLPVADDAVFTAGQRLYDSLDSVRRILADPKITSARLVMNPEAMVIAEARRTYTYLSLFGYQVDAVIVNRMLPELALDPWFEKWREQQQIHLQTIEQSFGALPVFRAEHVGGEVVGLEALAGFADGLWGQADPSARLVAGRPLRVDRQEDDYVLSLELPFADSADLDLTRAGDELFISIGPHRRNLTLPDSLSRREISSAALQDGCLAIKFVDATQRSN</sequence>
<accession>A0A6J7LN23</accession>
<protein>
    <recommendedName>
        <fullName evidence="8">arsenite-transporting ATPase</fullName>
        <ecNumber evidence="8">7.3.2.7</ecNumber>
    </recommendedName>
</protein>
<evidence type="ECO:0000256" key="3">
    <source>
        <dbReference type="ARBA" id="ARBA00022840"/>
    </source>
</evidence>
<dbReference type="EMBL" id="CAFAAQ010000002">
    <property type="protein sequence ID" value="CAB4792956.1"/>
    <property type="molecule type" value="Genomic_DNA"/>
</dbReference>
<feature type="domain" description="ArsA HSP20-like" evidence="10">
    <location>
        <begin position="323"/>
        <end position="385"/>
    </location>
</feature>
<evidence type="ECO:0000256" key="2">
    <source>
        <dbReference type="ARBA" id="ARBA00022741"/>
    </source>
</evidence>
<comment type="function">
    <text evidence="7">Anion-transporting ATPase. Catalyzes the extrusion of arsenite.</text>
</comment>
<dbReference type="GO" id="GO:0005524">
    <property type="term" value="F:ATP binding"/>
    <property type="evidence" value="ECO:0007669"/>
    <property type="project" value="UniProtKB-KW"/>
</dbReference>
<dbReference type="EMBL" id="CAFBOG010000015">
    <property type="protein sequence ID" value="CAB4969776.1"/>
    <property type="molecule type" value="Genomic_DNA"/>
</dbReference>
<evidence type="ECO:0000259" key="9">
    <source>
        <dbReference type="Pfam" id="PF02374"/>
    </source>
</evidence>
<dbReference type="AlphaFoldDB" id="A0A6J7LN23"/>
<dbReference type="Pfam" id="PF02374">
    <property type="entry name" value="ArsA_ATPase"/>
    <property type="match status" value="1"/>
</dbReference>
<keyword evidence="2" id="KW-0547">Nucleotide-binding</keyword>
<evidence type="ECO:0000256" key="5">
    <source>
        <dbReference type="ARBA" id="ARBA00022967"/>
    </source>
</evidence>
<comment type="similarity">
    <text evidence="1">Belongs to the arsA ATPase family.</text>
</comment>
<name>A0A6J7LN23_9ZZZZ</name>